<reference evidence="1 2" key="1">
    <citation type="submission" date="2024-01" db="EMBL/GenBank/DDBJ databases">
        <title>The genomes of 5 underutilized Papilionoideae crops provide insights into root nodulation and disease resistanc.</title>
        <authorList>
            <person name="Yuan L."/>
        </authorList>
    </citation>
    <scope>NUCLEOTIDE SEQUENCE [LARGE SCALE GENOMIC DNA]</scope>
    <source>
        <strain evidence="1">ZHUSHIDOU_FW_LH</strain>
        <tissue evidence="1">Leaf</tissue>
    </source>
</reference>
<dbReference type="AlphaFoldDB" id="A0AAN9IPL5"/>
<dbReference type="Proteomes" id="UP001372338">
    <property type="component" value="Unassembled WGS sequence"/>
</dbReference>
<evidence type="ECO:0000313" key="1">
    <source>
        <dbReference type="EMBL" id="KAK7283900.1"/>
    </source>
</evidence>
<keyword evidence="2" id="KW-1185">Reference proteome</keyword>
<protein>
    <submittedName>
        <fullName evidence="1">Uncharacterized protein</fullName>
    </submittedName>
</protein>
<sequence>MVMSFDHNVRGLLFESSITLFELIKVLKNSTLTLTHFSSSSSSSSKFQYSSSDSQCMPYSSFSFHSDQWTHRLIFIGCRISAPLHPDYLMRDTRG</sequence>
<gene>
    <name evidence="1" type="ORF">RIF29_13649</name>
</gene>
<comment type="caution">
    <text evidence="1">The sequence shown here is derived from an EMBL/GenBank/DDBJ whole genome shotgun (WGS) entry which is preliminary data.</text>
</comment>
<proteinExistence type="predicted"/>
<dbReference type="EMBL" id="JAYWIO010000002">
    <property type="protein sequence ID" value="KAK7283900.1"/>
    <property type="molecule type" value="Genomic_DNA"/>
</dbReference>
<organism evidence="1 2">
    <name type="scientific">Crotalaria pallida</name>
    <name type="common">Smooth rattlebox</name>
    <name type="synonym">Crotalaria striata</name>
    <dbReference type="NCBI Taxonomy" id="3830"/>
    <lineage>
        <taxon>Eukaryota</taxon>
        <taxon>Viridiplantae</taxon>
        <taxon>Streptophyta</taxon>
        <taxon>Embryophyta</taxon>
        <taxon>Tracheophyta</taxon>
        <taxon>Spermatophyta</taxon>
        <taxon>Magnoliopsida</taxon>
        <taxon>eudicotyledons</taxon>
        <taxon>Gunneridae</taxon>
        <taxon>Pentapetalae</taxon>
        <taxon>rosids</taxon>
        <taxon>fabids</taxon>
        <taxon>Fabales</taxon>
        <taxon>Fabaceae</taxon>
        <taxon>Papilionoideae</taxon>
        <taxon>50 kb inversion clade</taxon>
        <taxon>genistoids sensu lato</taxon>
        <taxon>core genistoids</taxon>
        <taxon>Crotalarieae</taxon>
        <taxon>Crotalaria</taxon>
    </lineage>
</organism>
<evidence type="ECO:0000313" key="2">
    <source>
        <dbReference type="Proteomes" id="UP001372338"/>
    </source>
</evidence>
<accession>A0AAN9IPL5</accession>
<name>A0AAN9IPL5_CROPI</name>